<name>A0A058Z7P5_FONAL</name>
<gene>
    <name evidence="1" type="ORF">H696_03403</name>
</gene>
<dbReference type="RefSeq" id="XP_009495544.1">
    <property type="nucleotide sequence ID" value="XM_009497269.1"/>
</dbReference>
<dbReference type="EMBL" id="KB932205">
    <property type="protein sequence ID" value="KCV69938.1"/>
    <property type="molecule type" value="Genomic_DNA"/>
</dbReference>
<protein>
    <submittedName>
        <fullName evidence="1">Uncharacterized protein</fullName>
    </submittedName>
</protein>
<evidence type="ECO:0000313" key="2">
    <source>
        <dbReference type="Proteomes" id="UP000030693"/>
    </source>
</evidence>
<dbReference type="GeneID" id="20528128"/>
<sequence>MTVALTPTLADLSIPISVLVRRNAAGGGPGGAATSSDGPAQLAFSSRHPGPAFLCGLQPRPLLRWWSSLAPVRLRPMPSGGVLHAVV</sequence>
<organism evidence="1">
    <name type="scientific">Fonticula alba</name>
    <name type="common">Slime mold</name>
    <dbReference type="NCBI Taxonomy" id="691883"/>
    <lineage>
        <taxon>Eukaryota</taxon>
        <taxon>Rotosphaerida</taxon>
        <taxon>Fonticulaceae</taxon>
        <taxon>Fonticula</taxon>
    </lineage>
</organism>
<keyword evidence="2" id="KW-1185">Reference proteome</keyword>
<reference evidence="1" key="1">
    <citation type="submission" date="2013-04" db="EMBL/GenBank/DDBJ databases">
        <title>The Genome Sequence of Fonticula alba ATCC 38817.</title>
        <authorList>
            <consortium name="The Broad Institute Genomics Platform"/>
            <person name="Russ C."/>
            <person name="Cuomo C."/>
            <person name="Burger G."/>
            <person name="Gray M.W."/>
            <person name="Holland P.W.H."/>
            <person name="King N."/>
            <person name="Lang F.B.F."/>
            <person name="Roger A.J."/>
            <person name="Ruiz-Trillo I."/>
            <person name="Brown M."/>
            <person name="Walker B."/>
            <person name="Young S."/>
            <person name="Zeng Q."/>
            <person name="Gargeya S."/>
            <person name="Fitzgerald M."/>
            <person name="Haas B."/>
            <person name="Abouelleil A."/>
            <person name="Allen A.W."/>
            <person name="Alvarado L."/>
            <person name="Arachchi H.M."/>
            <person name="Berlin A.M."/>
            <person name="Chapman S.B."/>
            <person name="Gainer-Dewar J."/>
            <person name="Goldberg J."/>
            <person name="Griggs A."/>
            <person name="Gujja S."/>
            <person name="Hansen M."/>
            <person name="Howarth C."/>
            <person name="Imamovic A."/>
            <person name="Ireland A."/>
            <person name="Larimer J."/>
            <person name="McCowan C."/>
            <person name="Murphy C."/>
            <person name="Pearson M."/>
            <person name="Poon T.W."/>
            <person name="Priest M."/>
            <person name="Roberts A."/>
            <person name="Saif S."/>
            <person name="Shea T."/>
            <person name="Sisk P."/>
            <person name="Sykes S."/>
            <person name="Wortman J."/>
            <person name="Nusbaum C."/>
            <person name="Birren B."/>
        </authorList>
    </citation>
    <scope>NUCLEOTIDE SEQUENCE [LARGE SCALE GENOMIC DNA]</scope>
    <source>
        <strain evidence="1">ATCC 38817</strain>
    </source>
</reference>
<dbReference type="Proteomes" id="UP000030693">
    <property type="component" value="Unassembled WGS sequence"/>
</dbReference>
<accession>A0A058Z7P5</accession>
<proteinExistence type="predicted"/>
<dbReference type="AlphaFoldDB" id="A0A058Z7P5"/>
<evidence type="ECO:0000313" key="1">
    <source>
        <dbReference type="EMBL" id="KCV69938.1"/>
    </source>
</evidence>